<accession>A0ABY8F7V0</accession>
<dbReference type="Proteomes" id="UP001209803">
    <property type="component" value="Chromosome"/>
</dbReference>
<organism evidence="1 2">
    <name type="scientific">Roseibium porphyridii</name>
    <dbReference type="NCBI Taxonomy" id="2866279"/>
    <lineage>
        <taxon>Bacteria</taxon>
        <taxon>Pseudomonadati</taxon>
        <taxon>Pseudomonadota</taxon>
        <taxon>Alphaproteobacteria</taxon>
        <taxon>Hyphomicrobiales</taxon>
        <taxon>Stappiaceae</taxon>
        <taxon>Roseibium</taxon>
    </lineage>
</organism>
<evidence type="ECO:0000313" key="2">
    <source>
        <dbReference type="Proteomes" id="UP001209803"/>
    </source>
</evidence>
<keyword evidence="2" id="KW-1185">Reference proteome</keyword>
<evidence type="ECO:0000313" key="1">
    <source>
        <dbReference type="EMBL" id="WFE91572.1"/>
    </source>
</evidence>
<proteinExistence type="predicted"/>
<sequence length="106" mass="11647">MALNLDRSYFSIVCDLGNCLYTPERELEEMSLTKLVEDVRGGQLENIIAIFEFNPEEGWCNDITDAVLSDACPEPGQKTGQGATWSDYSDELIDGKRAGVQLLAAA</sequence>
<dbReference type="EMBL" id="CP120863">
    <property type="protein sequence ID" value="WFE91572.1"/>
    <property type="molecule type" value="Genomic_DNA"/>
</dbReference>
<dbReference type="RefSeq" id="WP_265684076.1">
    <property type="nucleotide sequence ID" value="NZ_CP120863.1"/>
</dbReference>
<reference evidence="1 2" key="1">
    <citation type="submission" date="2023-03" db="EMBL/GenBank/DDBJ databases">
        <title>Roseibium porphyridii sp. nov. and Roseibium rhodosorbium sp. nov. isolated from marine algae, Porphyridium cruentum and Rhodosorus marinus, respectively.</title>
        <authorList>
            <person name="Lee M.W."/>
            <person name="Choi B.J."/>
            <person name="Lee J.K."/>
            <person name="Choi D.G."/>
            <person name="Baek J.H."/>
            <person name="Bayburt H."/>
            <person name="Kim J.M."/>
            <person name="Han D.M."/>
            <person name="Kim K.H."/>
            <person name="Jeon C.O."/>
        </authorList>
    </citation>
    <scope>NUCLEOTIDE SEQUENCE [LARGE SCALE GENOMIC DNA]</scope>
    <source>
        <strain evidence="1 2">KMA01</strain>
    </source>
</reference>
<evidence type="ECO:0008006" key="3">
    <source>
        <dbReference type="Google" id="ProtNLM"/>
    </source>
</evidence>
<protein>
    <recommendedName>
        <fullName evidence="3">NYN domain-containing protein</fullName>
    </recommendedName>
</protein>
<gene>
    <name evidence="1" type="ORF">K1718_09500</name>
</gene>
<name>A0ABY8F7V0_9HYPH</name>